<dbReference type="Pfam" id="PF01541">
    <property type="entry name" value="GIY-YIG"/>
    <property type="match status" value="1"/>
</dbReference>
<dbReference type="SMART" id="SM00479">
    <property type="entry name" value="EXOIII"/>
    <property type="match status" value="1"/>
</dbReference>
<dbReference type="GO" id="GO:0003887">
    <property type="term" value="F:DNA-directed DNA polymerase activity"/>
    <property type="evidence" value="ECO:0007669"/>
    <property type="project" value="InterPro"/>
</dbReference>
<dbReference type="SMART" id="SM00465">
    <property type="entry name" value="GIYc"/>
    <property type="match status" value="1"/>
</dbReference>
<sequence length="456" mass="51847">MYAIVDIETTGGHAGANGITEIAIFIYDGHTIVQQYETLVNPGVPIPRYIQSLTGITDEMTATAPPFEAVAPDVYDLLHDKIFVAHNVNFDYSFIQHHLLQAGYDLRTKKLCTVRLGRKIVPGLPSYSLGNLCRSLKIPVEQRHRAAGDAAATVRLFELLLKQDNKKAIATALNASSKEQFLPPNLPPEQVINLPVSPGVYYFHDQKGKVVYVGKAKNIKKRVNSHFTGNNPSRQRQEFLRNIHSITCEVTGTELMAIILESVEIKRLWPVYNRSQKNVEFKFGFYAFEDQEGYLRLVIEKKRKYTTPLHSFPLLVQGHQMLRGLIREFELCPRLCFLQKGEGKCAPIPDHTCRGACDKTEKADSYNLRVKAAINHMQHQQPSFLIVDEGREPEEQSCIMMEKGRFYGMGYIPRDTAVTEGNMVKEWLTQYPENEYILNIIHQFADSNTSRLLQFS</sequence>
<evidence type="ECO:0000313" key="5">
    <source>
        <dbReference type="Proteomes" id="UP000468388"/>
    </source>
</evidence>
<dbReference type="InterPro" id="IPR012337">
    <property type="entry name" value="RNaseH-like_sf"/>
</dbReference>
<evidence type="ECO:0000256" key="2">
    <source>
        <dbReference type="ARBA" id="ARBA00026073"/>
    </source>
</evidence>
<reference evidence="4 5" key="1">
    <citation type="submission" date="2019-12" db="EMBL/GenBank/DDBJ databases">
        <title>The draft genomic sequence of strain Chitinophaga oryziterrae JCM 16595.</title>
        <authorList>
            <person name="Zhang X."/>
        </authorList>
    </citation>
    <scope>NUCLEOTIDE SEQUENCE [LARGE SCALE GENOMIC DNA]</scope>
    <source>
        <strain evidence="4 5">JCM 16595</strain>
    </source>
</reference>
<dbReference type="EMBL" id="WRXO01000009">
    <property type="protein sequence ID" value="MVT43924.1"/>
    <property type="molecule type" value="Genomic_DNA"/>
</dbReference>
<evidence type="ECO:0000259" key="3">
    <source>
        <dbReference type="PROSITE" id="PS50164"/>
    </source>
</evidence>
<evidence type="ECO:0000256" key="1">
    <source>
        <dbReference type="ARBA" id="ARBA00025483"/>
    </source>
</evidence>
<dbReference type="InterPro" id="IPR006054">
    <property type="entry name" value="DnaQ"/>
</dbReference>
<dbReference type="CDD" id="cd06127">
    <property type="entry name" value="DEDDh"/>
    <property type="match status" value="1"/>
</dbReference>
<dbReference type="RefSeq" id="WP_157302732.1">
    <property type="nucleotide sequence ID" value="NZ_BAAAZB010000001.1"/>
</dbReference>
<dbReference type="Gene3D" id="3.30.420.10">
    <property type="entry name" value="Ribonuclease H-like superfamily/Ribonuclease H"/>
    <property type="match status" value="1"/>
</dbReference>
<dbReference type="GO" id="GO:0045004">
    <property type="term" value="P:DNA replication proofreading"/>
    <property type="evidence" value="ECO:0007669"/>
    <property type="project" value="TreeGrafter"/>
</dbReference>
<dbReference type="GO" id="GO:0005829">
    <property type="term" value="C:cytosol"/>
    <property type="evidence" value="ECO:0007669"/>
    <property type="project" value="TreeGrafter"/>
</dbReference>
<dbReference type="OrthoDB" id="9803913at2"/>
<dbReference type="InterPro" id="IPR036397">
    <property type="entry name" value="RNaseH_sf"/>
</dbReference>
<dbReference type="GO" id="GO:0003677">
    <property type="term" value="F:DNA binding"/>
    <property type="evidence" value="ECO:0007669"/>
    <property type="project" value="InterPro"/>
</dbReference>
<dbReference type="InterPro" id="IPR000305">
    <property type="entry name" value="GIY-YIG_endonuc"/>
</dbReference>
<dbReference type="Proteomes" id="UP000468388">
    <property type="component" value="Unassembled WGS sequence"/>
</dbReference>
<dbReference type="PANTHER" id="PTHR30231:SF41">
    <property type="entry name" value="DNA POLYMERASE III SUBUNIT EPSILON"/>
    <property type="match status" value="1"/>
</dbReference>
<dbReference type="AlphaFoldDB" id="A0A6N8JG43"/>
<dbReference type="InterPro" id="IPR035901">
    <property type="entry name" value="GIY-YIG_endonuc_sf"/>
</dbReference>
<keyword evidence="5" id="KW-1185">Reference proteome</keyword>
<dbReference type="InterPro" id="IPR047296">
    <property type="entry name" value="GIY-YIG_UvrC_Cho"/>
</dbReference>
<dbReference type="SUPFAM" id="SSF82771">
    <property type="entry name" value="GIY-YIG endonuclease"/>
    <property type="match status" value="1"/>
</dbReference>
<accession>A0A6N8JG43</accession>
<dbReference type="GO" id="GO:0006289">
    <property type="term" value="P:nucleotide-excision repair"/>
    <property type="evidence" value="ECO:0007669"/>
    <property type="project" value="InterPro"/>
</dbReference>
<dbReference type="FunFam" id="3.30.420.10:FF:000045">
    <property type="entry name" value="3'-5' exonuclease DinG"/>
    <property type="match status" value="1"/>
</dbReference>
<feature type="domain" description="GIY-YIG" evidence="3">
    <location>
        <begin position="196"/>
        <end position="274"/>
    </location>
</feature>
<dbReference type="NCBIfam" id="TIGR00573">
    <property type="entry name" value="dnaq"/>
    <property type="match status" value="1"/>
</dbReference>
<protein>
    <submittedName>
        <fullName evidence="4">DNA polymerase III subunit epsilon</fullName>
    </submittedName>
</protein>
<comment type="subunit">
    <text evidence="2">DNA polymerase III contains a core (composed of alpha, epsilon and theta chains) that associates with a tau subunit. This core dimerizes to form the POLIII' complex. PolIII' associates with the gamma complex (composed of gamma, delta, delta', psi and chi chains) and with the beta chain to form the complete DNA polymerase III complex.</text>
</comment>
<evidence type="ECO:0000313" key="4">
    <source>
        <dbReference type="EMBL" id="MVT43924.1"/>
    </source>
</evidence>
<dbReference type="GO" id="GO:0008408">
    <property type="term" value="F:3'-5' exonuclease activity"/>
    <property type="evidence" value="ECO:0007669"/>
    <property type="project" value="TreeGrafter"/>
</dbReference>
<name>A0A6N8JG43_9BACT</name>
<comment type="function">
    <text evidence="1">DNA polymerase III is a complex, multichain enzyme responsible for most of the replicative synthesis in bacteria. The epsilon subunit contain the editing function and is a proofreading 3'-5' exonuclease.</text>
</comment>
<dbReference type="InterPro" id="IPR013520">
    <property type="entry name" value="Ribonucl_H"/>
</dbReference>
<proteinExistence type="predicted"/>
<dbReference type="Pfam" id="PF00929">
    <property type="entry name" value="RNase_T"/>
    <property type="match status" value="1"/>
</dbReference>
<dbReference type="Gene3D" id="3.40.1440.10">
    <property type="entry name" value="GIY-YIG endonuclease"/>
    <property type="match status" value="1"/>
</dbReference>
<dbReference type="PANTHER" id="PTHR30231">
    <property type="entry name" value="DNA POLYMERASE III SUBUNIT EPSILON"/>
    <property type="match status" value="1"/>
</dbReference>
<organism evidence="4 5">
    <name type="scientific">Chitinophaga oryziterrae</name>
    <dbReference type="NCBI Taxonomy" id="1031224"/>
    <lineage>
        <taxon>Bacteria</taxon>
        <taxon>Pseudomonadati</taxon>
        <taxon>Bacteroidota</taxon>
        <taxon>Chitinophagia</taxon>
        <taxon>Chitinophagales</taxon>
        <taxon>Chitinophagaceae</taxon>
        <taxon>Chitinophaga</taxon>
    </lineage>
</organism>
<gene>
    <name evidence="4" type="ORF">GO495_25235</name>
</gene>
<dbReference type="PROSITE" id="PS50164">
    <property type="entry name" value="GIY_YIG"/>
    <property type="match status" value="1"/>
</dbReference>
<dbReference type="CDD" id="cd10434">
    <property type="entry name" value="GIY-YIG_UvrC_Cho"/>
    <property type="match status" value="1"/>
</dbReference>
<dbReference type="SUPFAM" id="SSF53098">
    <property type="entry name" value="Ribonuclease H-like"/>
    <property type="match status" value="1"/>
</dbReference>
<comment type="caution">
    <text evidence="4">The sequence shown here is derived from an EMBL/GenBank/DDBJ whole genome shotgun (WGS) entry which is preliminary data.</text>
</comment>